<dbReference type="GO" id="GO:0008658">
    <property type="term" value="F:penicillin binding"/>
    <property type="evidence" value="ECO:0007669"/>
    <property type="project" value="InterPro"/>
</dbReference>
<dbReference type="InterPro" id="IPR001460">
    <property type="entry name" value="PCN-bd_Tpept"/>
</dbReference>
<dbReference type="PANTHER" id="PTHR30627:SF1">
    <property type="entry name" value="PEPTIDOGLYCAN D,D-TRANSPEPTIDASE FTSI"/>
    <property type="match status" value="1"/>
</dbReference>
<dbReference type="SUPFAM" id="SSF56601">
    <property type="entry name" value="beta-lactamase/transpeptidase-like"/>
    <property type="match status" value="1"/>
</dbReference>
<accession>A0A4Y8IRS2</accession>
<feature type="transmembrane region" description="Helical" evidence="7">
    <location>
        <begin position="12"/>
        <end position="33"/>
    </location>
</feature>
<dbReference type="InterPro" id="IPR050515">
    <property type="entry name" value="Beta-lactam/transpept"/>
</dbReference>
<protein>
    <recommendedName>
        <fullName evidence="4">serine-type D-Ala-D-Ala carboxypeptidase</fullName>
        <ecNumber evidence="4">3.4.16.4</ecNumber>
    </recommendedName>
</protein>
<evidence type="ECO:0000313" key="10">
    <source>
        <dbReference type="Proteomes" id="UP000297975"/>
    </source>
</evidence>
<dbReference type="SUPFAM" id="SSF54184">
    <property type="entry name" value="Penicillin-binding protein 2x (pbp-2x), c-terminal domain"/>
    <property type="match status" value="1"/>
</dbReference>
<dbReference type="PANTHER" id="PTHR30627">
    <property type="entry name" value="PEPTIDOGLYCAN D,D-TRANSPEPTIDASE"/>
    <property type="match status" value="1"/>
</dbReference>
<proteinExistence type="inferred from homology"/>
<gene>
    <name evidence="9" type="ORF">E3U55_05650</name>
</gene>
<dbReference type="GO" id="GO:0071555">
    <property type="term" value="P:cell wall organization"/>
    <property type="evidence" value="ECO:0007669"/>
    <property type="project" value="TreeGrafter"/>
</dbReference>
<dbReference type="Gene3D" id="3.30.450.330">
    <property type="match status" value="1"/>
</dbReference>
<evidence type="ECO:0000256" key="4">
    <source>
        <dbReference type="ARBA" id="ARBA00012448"/>
    </source>
</evidence>
<dbReference type="UniPathway" id="UPA00219"/>
<comment type="pathway">
    <text evidence="2">Cell wall biogenesis; peptidoglycan biosynthesis.</text>
</comment>
<keyword evidence="7" id="KW-1133">Transmembrane helix</keyword>
<evidence type="ECO:0000256" key="1">
    <source>
        <dbReference type="ARBA" id="ARBA00004370"/>
    </source>
</evidence>
<comment type="catalytic activity">
    <reaction evidence="6">
        <text>Preferential cleavage: (Ac)2-L-Lys-D-Ala-|-D-Ala. Also transpeptidation of peptidyl-alanyl moieties that are N-acyl substituents of D-alanine.</text>
        <dbReference type="EC" id="3.4.16.4"/>
    </reaction>
</comment>
<reference evidence="9 10" key="1">
    <citation type="submission" date="2019-03" db="EMBL/GenBank/DDBJ databases">
        <authorList>
            <person name="He R.-H."/>
        </authorList>
    </citation>
    <scope>NUCLEOTIDE SEQUENCE [LARGE SCALE GENOMIC DNA]</scope>
    <source>
        <strain evidence="10">SH 714</strain>
    </source>
</reference>
<comment type="caution">
    <text evidence="9">The sequence shown here is derived from an EMBL/GenBank/DDBJ whole genome shotgun (WGS) entry which is preliminary data.</text>
</comment>
<dbReference type="Pfam" id="PF00905">
    <property type="entry name" value="Transpeptidase"/>
    <property type="match status" value="1"/>
</dbReference>
<evidence type="ECO:0000256" key="2">
    <source>
        <dbReference type="ARBA" id="ARBA00004752"/>
    </source>
</evidence>
<dbReference type="NCBIfam" id="TIGR02214">
    <property type="entry name" value="spoVD_pbp"/>
    <property type="match status" value="1"/>
</dbReference>
<evidence type="ECO:0000256" key="5">
    <source>
        <dbReference type="ARBA" id="ARBA00023136"/>
    </source>
</evidence>
<dbReference type="GO" id="GO:0009002">
    <property type="term" value="F:serine-type D-Ala-D-Ala carboxypeptidase activity"/>
    <property type="evidence" value="ECO:0007669"/>
    <property type="project" value="UniProtKB-EC"/>
</dbReference>
<feature type="domain" description="PASTA" evidence="8">
    <location>
        <begin position="582"/>
        <end position="640"/>
    </location>
</feature>
<dbReference type="SUPFAM" id="SSF56519">
    <property type="entry name" value="Penicillin binding protein dimerisation domain"/>
    <property type="match status" value="1"/>
</dbReference>
<dbReference type="Gene3D" id="3.90.1310.10">
    <property type="entry name" value="Penicillin-binding protein 2a (Domain 2)"/>
    <property type="match status" value="1"/>
</dbReference>
<keyword evidence="5 7" id="KW-0472">Membrane</keyword>
<dbReference type="GO" id="GO:0009252">
    <property type="term" value="P:peptidoglycan biosynthetic process"/>
    <property type="evidence" value="ECO:0007669"/>
    <property type="project" value="UniProtKB-UniPathway"/>
</dbReference>
<dbReference type="InterPro" id="IPR012338">
    <property type="entry name" value="Beta-lactam/transpept-like"/>
</dbReference>
<dbReference type="OrthoDB" id="9804124at2"/>
<evidence type="ECO:0000313" key="9">
    <source>
        <dbReference type="EMBL" id="TFB23302.1"/>
    </source>
</evidence>
<dbReference type="InterPro" id="IPR011927">
    <property type="entry name" value="SpoVD_pbp"/>
</dbReference>
<dbReference type="SMART" id="SM00740">
    <property type="entry name" value="PASTA"/>
    <property type="match status" value="1"/>
</dbReference>
<organism evidence="9 10">
    <name type="scientific">Filobacillus milosensis</name>
    <dbReference type="NCBI Taxonomy" id="94137"/>
    <lineage>
        <taxon>Bacteria</taxon>
        <taxon>Bacillati</taxon>
        <taxon>Bacillota</taxon>
        <taxon>Bacilli</taxon>
        <taxon>Bacillales</taxon>
        <taxon>Bacillaceae</taxon>
        <taxon>Filobacillus</taxon>
    </lineage>
</organism>
<keyword evidence="10" id="KW-1185">Reference proteome</keyword>
<dbReference type="EC" id="3.4.16.4" evidence="4"/>
<evidence type="ECO:0000259" key="8">
    <source>
        <dbReference type="PROSITE" id="PS51178"/>
    </source>
</evidence>
<evidence type="ECO:0000256" key="7">
    <source>
        <dbReference type="SAM" id="Phobius"/>
    </source>
</evidence>
<dbReference type="Proteomes" id="UP000297975">
    <property type="component" value="Unassembled WGS sequence"/>
</dbReference>
<evidence type="ECO:0000256" key="3">
    <source>
        <dbReference type="ARBA" id="ARBA00007171"/>
    </source>
</evidence>
<dbReference type="Gene3D" id="3.30.10.20">
    <property type="match status" value="1"/>
</dbReference>
<dbReference type="Pfam" id="PF03717">
    <property type="entry name" value="PBP_dimer"/>
    <property type="match status" value="1"/>
</dbReference>
<name>A0A4Y8IRS2_9BACI</name>
<dbReference type="EMBL" id="SOPW01000004">
    <property type="protein sequence ID" value="TFB23302.1"/>
    <property type="molecule type" value="Genomic_DNA"/>
</dbReference>
<dbReference type="Gene3D" id="3.40.710.10">
    <property type="entry name" value="DD-peptidase/beta-lactamase superfamily"/>
    <property type="match status" value="1"/>
</dbReference>
<keyword evidence="7" id="KW-0812">Transmembrane</keyword>
<dbReference type="AlphaFoldDB" id="A0A4Y8IRS2"/>
<comment type="similarity">
    <text evidence="3">Belongs to the transpeptidase family.</text>
</comment>
<evidence type="ECO:0000256" key="6">
    <source>
        <dbReference type="ARBA" id="ARBA00034000"/>
    </source>
</evidence>
<dbReference type="PROSITE" id="PS51178">
    <property type="entry name" value="PASTA"/>
    <property type="match status" value="1"/>
</dbReference>
<sequence>MRRIAAVTVKRRLTTVFLLIALYFIIMLGRLAYVQLIGSEEILAKAEELWSRDIPLFAERGKILDRNGEVLVDNQLAPTLAVVPRQIVNPEEVAKKLADIIPITEEEALKHLTKVAAVEIIHPEGKKLSEEQADQIRMLNEPGIYLAQDSKRLYPHDELLAHVLGFTGIDNQGLMGLEASYDEELKGDRGALSFFSDAKGRRLNQLSNRYSPPEDGNHLSLTIDAEIQSIVERELDIAQAKYDPDGALAIVMDPDNGQVLAMSSRPTFHPAEYQSVAPEVYNRNLPVFSTYEPGSTFKIVTLASALEENLVDLDKDTYYDSGHIKVGGARIRCWHSGGHGSQSYLEVVQNSCNPGFVNLGQKLGKEKLFTYIREFGFGQKTGIDLQGESKGILFKDEQVGPVELATSAFGQGVSVTPIQQVTAVAAAINGGYLYEPYVVKGLIDPATGEVIESKEPTLKERVISEETSSEVRRALETVVAKGTGRGAYLDGYRVGGKTGTAQKVGPNGRYLENNHIVSFIGFAPADDPEYLVYIAVDNPKNTIQFGGVVASPIGGKILGDILRKKDVPKREGGLEKEYQWPDSPKVEVPGLVGEDIKKLRTYLYDLRLDVHGEGDTVISQSPSPGEKVESGSIIRVYLGDPN</sequence>
<dbReference type="Pfam" id="PF03793">
    <property type="entry name" value="PASTA"/>
    <property type="match status" value="1"/>
</dbReference>
<dbReference type="InterPro" id="IPR005311">
    <property type="entry name" value="PBP_dimer"/>
</dbReference>
<dbReference type="InterPro" id="IPR005543">
    <property type="entry name" value="PASTA_dom"/>
</dbReference>
<comment type="subcellular location">
    <subcellularLocation>
        <location evidence="1">Membrane</location>
    </subcellularLocation>
</comment>
<dbReference type="InterPro" id="IPR036138">
    <property type="entry name" value="PBP_dimer_sf"/>
</dbReference>
<dbReference type="CDD" id="cd06573">
    <property type="entry name" value="PASTA"/>
    <property type="match status" value="1"/>
</dbReference>
<dbReference type="RefSeq" id="WP_134339374.1">
    <property type="nucleotide sequence ID" value="NZ_SOPW01000004.1"/>
</dbReference>
<dbReference type="GO" id="GO:0005886">
    <property type="term" value="C:plasma membrane"/>
    <property type="evidence" value="ECO:0007669"/>
    <property type="project" value="TreeGrafter"/>
</dbReference>